<evidence type="ECO:0000313" key="1">
    <source>
        <dbReference type="EMBL" id="AMN35504.1"/>
    </source>
</evidence>
<dbReference type="Proteomes" id="UP000070260">
    <property type="component" value="Chromosome"/>
</dbReference>
<dbReference type="RefSeq" id="WP_061427675.1">
    <property type="nucleotide sequence ID" value="NZ_CP010994.1"/>
</dbReference>
<name>A0A127EHS7_CLOPF</name>
<evidence type="ECO:0000313" key="2">
    <source>
        <dbReference type="Proteomes" id="UP000070260"/>
    </source>
</evidence>
<dbReference type="PATRIC" id="fig|1502.177.peg.1433"/>
<dbReference type="EMBL" id="CP010994">
    <property type="protein sequence ID" value="AMN35504.1"/>
    <property type="molecule type" value="Genomic_DNA"/>
</dbReference>
<sequence length="64" mass="7771">MSDFTYKNDLNVDELLKIMDELGIIITEGKINKEGYYDLIFRINEKEVNRTLKRTNWEDYFIFT</sequence>
<protein>
    <submittedName>
        <fullName evidence="1">Uncharacterized protein</fullName>
    </submittedName>
</protein>
<reference evidence="1 2" key="1">
    <citation type="journal article" date="2016" name="PLoS ONE">
        <title>Plasmid Characterization and Chromosome Analysis of Two netF+ Clostridium perfringens Isolates Associated with Foal and Canine Necrotizing Enteritis.</title>
        <authorList>
            <person name="Mehdizadeh Gohari I."/>
            <person name="Kropinski A.M."/>
            <person name="Weese S.J."/>
            <person name="Parreira V.R."/>
            <person name="Whitehead A.E."/>
            <person name="Boerlin P."/>
            <person name="Prescott J.F."/>
        </authorList>
    </citation>
    <scope>NUCLEOTIDE SEQUENCE [LARGE SCALE GENOMIC DNA]</scope>
    <source>
        <strain evidence="1 2">JP838</strain>
    </source>
</reference>
<dbReference type="AlphaFoldDB" id="A0A127EHS7"/>
<proteinExistence type="predicted"/>
<gene>
    <name evidence="1" type="ORF">JFP838_07000</name>
</gene>
<accession>A0A127EHS7</accession>
<organism evidence="1 2">
    <name type="scientific">Clostridium perfringens</name>
    <dbReference type="NCBI Taxonomy" id="1502"/>
    <lineage>
        <taxon>Bacteria</taxon>
        <taxon>Bacillati</taxon>
        <taxon>Bacillota</taxon>
        <taxon>Clostridia</taxon>
        <taxon>Eubacteriales</taxon>
        <taxon>Clostridiaceae</taxon>
        <taxon>Clostridium</taxon>
    </lineage>
</organism>